<name>A0A061RSN2_9CHLO</name>
<proteinExistence type="predicted"/>
<accession>A0A061RSN2</accession>
<reference evidence="1" key="1">
    <citation type="submission" date="2014-05" db="EMBL/GenBank/DDBJ databases">
        <title>The transcriptome of the halophilic microalga Tetraselmis sp. GSL018 isolated from the Great Salt Lake, Utah.</title>
        <authorList>
            <person name="Jinkerson R.E."/>
            <person name="D'Adamo S."/>
            <person name="Posewitz M.C."/>
        </authorList>
    </citation>
    <scope>NUCLEOTIDE SEQUENCE</scope>
    <source>
        <strain evidence="1">GSL018</strain>
    </source>
</reference>
<gene>
    <name evidence="1" type="ORF">TSPGSL018_21803</name>
</gene>
<dbReference type="EMBL" id="GBEZ01009719">
    <property type="protein sequence ID" value="JAC75892.1"/>
    <property type="molecule type" value="Transcribed_RNA"/>
</dbReference>
<evidence type="ECO:0000313" key="1">
    <source>
        <dbReference type="EMBL" id="JAC75892.1"/>
    </source>
</evidence>
<dbReference type="AlphaFoldDB" id="A0A061RSN2"/>
<sequence length="881" mass="95182">SMAGISCLDWALLEDQERGANTGYEILKGHGAVEELQNALNSCGDHDSCFSVVCRMDLFESVEDDSCKQHIGKEIALLLFDKRSELWKLSVLATKCPRVVSSLIFDTLARRVVEDSSDSFLVALEVGTAVLQFIAERRPEDLQEAILGAAEAVLWAQPGAQPEEAADLDLRQALCALTCAALCPAVAEAIGRPVLRSLNRIVCEEPASLCPQQSTPWVWPSPRQRWIEEAAEGLRLPLPPGGVAAEWAALLLLRSAHTLGAEAPLLLDSLIRGNRFPGGCRAMLSFLSDLVALSATGALDKLARQESAGVCGSLPQKLGAFRHSLEMRVEDLARQAATPGGGPLLPLLALLCHAGIATTGCKALAVLSAGDPTSQGHALALAEMLCSGGAVSEVRLWVERGIERTRSPSMCIGRAKFCSLLASAALRTGVLRTAVHDCLQCHWGTLAKILAHLGEIHEHDYQDRVLSLLEKVAAPSGGWRHVRGCAASLFAFILESMRSDDPNLSLIRVERATRLLAQLCCASEAAFERVCDLALDAVVMLESGIYNGAGCCRGTRLSSPALLLSRDGQFWAVLSRRWGIDNSRAFMAERPEEASKEHLPRLEAEPRLLSEGISMEWACKPLLKPTGSGGGSAERKQEFSTRFPRLSLGWILASRAQFFSSYLVEILVRCVEWSPGSHAVACGDGVPPSDRAALLSACIQRRLDDSFGPPPGLAAYEEALPNAPSMPWHVKTVELLKLCPEFLDLLEAVVQHGASSAIEPCMPIVRAALAQLVATSAFHPKGKALSVEETACKITWILWASGRCSGYLMAATSMLHVLPEDDISIFLMTVWQDMKYLMYGESVSGAIGHVIREGQGTIKALLHKHCLLVAPIYRQITEKMA</sequence>
<feature type="non-terminal residue" evidence="1">
    <location>
        <position position="1"/>
    </location>
</feature>
<protein>
    <submittedName>
        <fullName evidence="1">Uncharacterized protein</fullName>
    </submittedName>
</protein>
<organism evidence="1">
    <name type="scientific">Tetraselmis sp. GSL018</name>
    <dbReference type="NCBI Taxonomy" id="582737"/>
    <lineage>
        <taxon>Eukaryota</taxon>
        <taxon>Viridiplantae</taxon>
        <taxon>Chlorophyta</taxon>
        <taxon>core chlorophytes</taxon>
        <taxon>Chlorodendrophyceae</taxon>
        <taxon>Chlorodendrales</taxon>
        <taxon>Chlorodendraceae</taxon>
        <taxon>Tetraselmis</taxon>
    </lineage>
</organism>